<dbReference type="InterPro" id="IPR050879">
    <property type="entry name" value="Acyltransferase_3"/>
</dbReference>
<feature type="transmembrane region" description="Helical" evidence="1">
    <location>
        <begin position="315"/>
        <end position="334"/>
    </location>
</feature>
<dbReference type="PANTHER" id="PTHR23028:SF53">
    <property type="entry name" value="ACYL_TRANSF_3 DOMAIN-CONTAINING PROTEIN"/>
    <property type="match status" value="1"/>
</dbReference>
<reference evidence="4" key="2">
    <citation type="submission" date="2023-01" db="EMBL/GenBank/DDBJ databases">
        <title>Gilvimarinus xylanilyticus HB14 isolated from Caulerpa lentillifera aquaculture base in Hainan, China.</title>
        <authorList>
            <person name="Zhang Y.-J."/>
        </authorList>
    </citation>
    <scope>NUCLEOTIDE SEQUENCE</scope>
    <source>
        <strain evidence="4">HB14</strain>
    </source>
</reference>
<reference evidence="4" key="1">
    <citation type="submission" date="2022-05" db="EMBL/GenBank/DDBJ databases">
        <authorList>
            <person name="Sun H.-N."/>
        </authorList>
    </citation>
    <scope>NUCLEOTIDE SEQUENCE</scope>
    <source>
        <strain evidence="4">HB14</strain>
    </source>
</reference>
<evidence type="ECO:0000259" key="2">
    <source>
        <dbReference type="Pfam" id="PF01757"/>
    </source>
</evidence>
<feature type="transmembrane region" description="Helical" evidence="1">
    <location>
        <begin position="132"/>
        <end position="149"/>
    </location>
</feature>
<keyword evidence="1" id="KW-1133">Transmembrane helix</keyword>
<feature type="transmembrane region" description="Helical" evidence="1">
    <location>
        <begin position="250"/>
        <end position="270"/>
    </location>
</feature>
<organism evidence="4 5">
    <name type="scientific">Gilvimarinus xylanilyticus</name>
    <dbReference type="NCBI Taxonomy" id="2944139"/>
    <lineage>
        <taxon>Bacteria</taxon>
        <taxon>Pseudomonadati</taxon>
        <taxon>Pseudomonadota</taxon>
        <taxon>Gammaproteobacteria</taxon>
        <taxon>Cellvibrionales</taxon>
        <taxon>Cellvibrionaceae</taxon>
        <taxon>Gilvimarinus</taxon>
    </lineage>
</organism>
<comment type="caution">
    <text evidence="4">The sequence shown here is derived from an EMBL/GenBank/DDBJ whole genome shotgun (WGS) entry which is preliminary data.</text>
</comment>
<feature type="transmembrane region" description="Helical" evidence="1">
    <location>
        <begin position="187"/>
        <end position="209"/>
    </location>
</feature>
<feature type="transmembrane region" description="Helical" evidence="1">
    <location>
        <begin position="346"/>
        <end position="368"/>
    </location>
</feature>
<keyword evidence="4" id="KW-0012">Acyltransferase</keyword>
<gene>
    <name evidence="4" type="ORF">M6D89_12985</name>
</gene>
<dbReference type="Pfam" id="PF01757">
    <property type="entry name" value="Acyl_transf_3"/>
    <property type="match status" value="1"/>
</dbReference>
<dbReference type="GO" id="GO:0016747">
    <property type="term" value="F:acyltransferase activity, transferring groups other than amino-acyl groups"/>
    <property type="evidence" value="ECO:0007669"/>
    <property type="project" value="InterPro"/>
</dbReference>
<dbReference type="Proteomes" id="UP001139319">
    <property type="component" value="Unassembled WGS sequence"/>
</dbReference>
<evidence type="ECO:0000256" key="1">
    <source>
        <dbReference type="SAM" id="Phobius"/>
    </source>
</evidence>
<evidence type="ECO:0000259" key="3">
    <source>
        <dbReference type="Pfam" id="PF19040"/>
    </source>
</evidence>
<sequence length="645" mass="70825">MGIVLLNHAKVPGFSGGFIGVDIFFVLSGYLISAGLYKQYSANGLKSFNLLGFYSRRLKRLLPALAIVIIASIAMLFYLLPAEEAKLRISSAPYAATWLSNFFFAYRELGYFDGLAANDLFLHTWSLGVEEQFYLIWPLIIFGLMKLTQNNPAPVTTSGNGLAGGLALIVLAGFAFSLILLKYSPNSAFYLMPSRIWQFALGALVFFISDSTRAQICFSRNTVSSVTAAQVAGLIAIGISTYWFHTAMPYPGFAAILPSVGAALVIAASVRNEGVPLLSFAPLVWFGNRSYSLYLWHWPVLLIVEIIAGGLSAKAIAAAILISILLAHTSYGAIELPFWKGKFSKFNALITLTSALAAIAALAVISHFSAKIEVVKSSKAVAVNSSTPSTASEWRKDRPAIYEQSCDSWYASSKLQPCLYGNQDAPNTVMLIGDSIGAQWFSLIALSFQKEEWRTIVLTKSGCPMVDEPYYYEIIKSEYTICEEWRNNLLGAIKSWSPDTIFMGSSSHYSYTEREWREGSNRIWTNMLKSGANIVTIAGTPMLKTDGPTCAFREQNSKRAGDIIDCQTHIEASKADKISRLLQAEAEQHEGISILDLNSLVCPQGLCQPTTADGIVVFRDNQHLSDTFVRSLVSKLAPRIQQYAE</sequence>
<protein>
    <submittedName>
        <fullName evidence="4">Acyltransferase</fullName>
    </submittedName>
</protein>
<keyword evidence="4" id="KW-0808">Transferase</keyword>
<dbReference type="InterPro" id="IPR043968">
    <property type="entry name" value="SGNH"/>
</dbReference>
<proteinExistence type="predicted"/>
<dbReference type="GO" id="GO:0009103">
    <property type="term" value="P:lipopolysaccharide biosynthetic process"/>
    <property type="evidence" value="ECO:0007669"/>
    <property type="project" value="TreeGrafter"/>
</dbReference>
<dbReference type="SUPFAM" id="SSF52266">
    <property type="entry name" value="SGNH hydrolase"/>
    <property type="match status" value="1"/>
</dbReference>
<feature type="transmembrane region" description="Helical" evidence="1">
    <location>
        <begin position="14"/>
        <end position="37"/>
    </location>
</feature>
<feature type="domain" description="Acyltransferase 3" evidence="2">
    <location>
        <begin position="15"/>
        <end position="323"/>
    </location>
</feature>
<feature type="transmembrane region" description="Helical" evidence="1">
    <location>
        <begin position="58"/>
        <end position="80"/>
    </location>
</feature>
<feature type="transmembrane region" description="Helical" evidence="1">
    <location>
        <begin position="161"/>
        <end position="181"/>
    </location>
</feature>
<feature type="domain" description="SGNH" evidence="3">
    <location>
        <begin position="414"/>
        <end position="637"/>
    </location>
</feature>
<accession>A0A9X2I6A9</accession>
<dbReference type="InterPro" id="IPR002656">
    <property type="entry name" value="Acyl_transf_3_dom"/>
</dbReference>
<feature type="transmembrane region" description="Helical" evidence="1">
    <location>
        <begin position="221"/>
        <end position="244"/>
    </location>
</feature>
<dbReference type="PANTHER" id="PTHR23028">
    <property type="entry name" value="ACETYLTRANSFERASE"/>
    <property type="match status" value="1"/>
</dbReference>
<dbReference type="GO" id="GO:0016020">
    <property type="term" value="C:membrane"/>
    <property type="evidence" value="ECO:0007669"/>
    <property type="project" value="TreeGrafter"/>
</dbReference>
<dbReference type="Pfam" id="PF19040">
    <property type="entry name" value="SGNH"/>
    <property type="match status" value="1"/>
</dbReference>
<keyword evidence="1" id="KW-0472">Membrane</keyword>
<evidence type="ECO:0000313" key="5">
    <source>
        <dbReference type="Proteomes" id="UP001139319"/>
    </source>
</evidence>
<name>A0A9X2I6A9_9GAMM</name>
<evidence type="ECO:0000313" key="4">
    <source>
        <dbReference type="EMBL" id="MCP8900217.1"/>
    </source>
</evidence>
<keyword evidence="5" id="KW-1185">Reference proteome</keyword>
<keyword evidence="1" id="KW-0812">Transmembrane</keyword>
<dbReference type="AlphaFoldDB" id="A0A9X2I6A9"/>
<dbReference type="EMBL" id="JAMFTH010000004">
    <property type="protein sequence ID" value="MCP8900217.1"/>
    <property type="molecule type" value="Genomic_DNA"/>
</dbReference>
<feature type="transmembrane region" description="Helical" evidence="1">
    <location>
        <begin position="291"/>
        <end position="309"/>
    </location>
</feature>